<dbReference type="InterPro" id="IPR006439">
    <property type="entry name" value="HAD-SF_hydro_IA"/>
</dbReference>
<dbReference type="Proteomes" id="UP000231383">
    <property type="component" value="Unassembled WGS sequence"/>
</dbReference>
<dbReference type="NCBIfam" id="TIGR01549">
    <property type="entry name" value="HAD-SF-IA-v1"/>
    <property type="match status" value="1"/>
</dbReference>
<dbReference type="Pfam" id="PF13419">
    <property type="entry name" value="HAD_2"/>
    <property type="match status" value="1"/>
</dbReference>
<accession>A0A2M8F3D2</accession>
<dbReference type="AlphaFoldDB" id="A0A2M8F3D2"/>
<dbReference type="Gene3D" id="1.10.150.240">
    <property type="entry name" value="Putative phosphatase, domain 2"/>
    <property type="match status" value="1"/>
</dbReference>
<dbReference type="GO" id="GO:0008967">
    <property type="term" value="F:phosphoglycolate phosphatase activity"/>
    <property type="evidence" value="ECO:0007669"/>
    <property type="project" value="TreeGrafter"/>
</dbReference>
<dbReference type="EMBL" id="PFSC01000029">
    <property type="protein sequence ID" value="PJC33750.1"/>
    <property type="molecule type" value="Genomic_DNA"/>
</dbReference>
<dbReference type="InterPro" id="IPR050155">
    <property type="entry name" value="HAD-like_hydrolase_sf"/>
</dbReference>
<evidence type="ECO:0008006" key="3">
    <source>
        <dbReference type="Google" id="ProtNLM"/>
    </source>
</evidence>
<dbReference type="SFLD" id="SFLDG01129">
    <property type="entry name" value="C1.5:_HAD__Beta-PGM__Phosphata"/>
    <property type="match status" value="1"/>
</dbReference>
<dbReference type="InterPro" id="IPR036412">
    <property type="entry name" value="HAD-like_sf"/>
</dbReference>
<evidence type="ECO:0000313" key="2">
    <source>
        <dbReference type="Proteomes" id="UP000231383"/>
    </source>
</evidence>
<reference evidence="2" key="1">
    <citation type="submission" date="2017-09" db="EMBL/GenBank/DDBJ databases">
        <title>Depth-based differentiation of microbial function through sediment-hosted aquifers and enrichment of novel symbionts in the deep terrestrial subsurface.</title>
        <authorList>
            <person name="Probst A.J."/>
            <person name="Ladd B."/>
            <person name="Jarett J.K."/>
            <person name="Geller-Mcgrath D.E."/>
            <person name="Sieber C.M.K."/>
            <person name="Emerson J.B."/>
            <person name="Anantharaman K."/>
            <person name="Thomas B.C."/>
            <person name="Malmstrom R."/>
            <person name="Stieglmeier M."/>
            <person name="Klingl A."/>
            <person name="Woyke T."/>
            <person name="Ryan C.M."/>
            <person name="Banfield J.F."/>
        </authorList>
    </citation>
    <scope>NUCLEOTIDE SEQUENCE [LARGE SCALE GENOMIC DNA]</scope>
</reference>
<dbReference type="NCBIfam" id="TIGR01509">
    <property type="entry name" value="HAD-SF-IA-v3"/>
    <property type="match status" value="1"/>
</dbReference>
<dbReference type="GO" id="GO:0006281">
    <property type="term" value="P:DNA repair"/>
    <property type="evidence" value="ECO:0007669"/>
    <property type="project" value="TreeGrafter"/>
</dbReference>
<dbReference type="InterPro" id="IPR023214">
    <property type="entry name" value="HAD_sf"/>
</dbReference>
<organism evidence="1 2">
    <name type="scientific">Candidatus Roizmanbacteria bacterium CG_4_9_14_0_2_um_filter_39_13</name>
    <dbReference type="NCBI Taxonomy" id="1974839"/>
    <lineage>
        <taxon>Bacteria</taxon>
        <taxon>Candidatus Roizmaniibacteriota</taxon>
    </lineage>
</organism>
<proteinExistence type="predicted"/>
<dbReference type="PANTHER" id="PTHR43434">
    <property type="entry name" value="PHOSPHOGLYCOLATE PHOSPHATASE"/>
    <property type="match status" value="1"/>
</dbReference>
<comment type="caution">
    <text evidence="1">The sequence shown here is derived from an EMBL/GenBank/DDBJ whole genome shotgun (WGS) entry which is preliminary data.</text>
</comment>
<sequence length="214" mass="25014">MRNSVDTILFDLDGCIVDTLPMWLKSFQQTFKKFHISITDAELLKIGFHRIYDHKLHIQSREEFINEVYGFYTKNFLDSPLHQNALSTLKKLKRNNFKTALVTSSRRSVVDIFLEKQRVAQYFDYTLAWEDTKANKPDPEPLLKAIQLLKSDPERSIMIGDSDTDISAARAAHVTSIWYHPPQNTVFYNEDTFTVHNPDFTIHDFEELFPIINL</sequence>
<dbReference type="SFLD" id="SFLDG01135">
    <property type="entry name" value="C1.5.6:_HAD__Beta-PGM__Phospha"/>
    <property type="match status" value="1"/>
</dbReference>
<evidence type="ECO:0000313" key="1">
    <source>
        <dbReference type="EMBL" id="PJC33750.1"/>
    </source>
</evidence>
<dbReference type="InterPro" id="IPR023198">
    <property type="entry name" value="PGP-like_dom2"/>
</dbReference>
<dbReference type="InterPro" id="IPR041492">
    <property type="entry name" value="HAD_2"/>
</dbReference>
<dbReference type="SFLD" id="SFLDS00003">
    <property type="entry name" value="Haloacid_Dehalogenase"/>
    <property type="match status" value="1"/>
</dbReference>
<dbReference type="Gene3D" id="3.40.50.1000">
    <property type="entry name" value="HAD superfamily/HAD-like"/>
    <property type="match status" value="1"/>
</dbReference>
<protein>
    <recommendedName>
        <fullName evidence="3">HAD family hydrolase</fullName>
    </recommendedName>
</protein>
<dbReference type="PRINTS" id="PR00413">
    <property type="entry name" value="HADHALOGNASE"/>
</dbReference>
<dbReference type="PANTHER" id="PTHR43434:SF1">
    <property type="entry name" value="PHOSPHOGLYCOLATE PHOSPHATASE"/>
    <property type="match status" value="1"/>
</dbReference>
<gene>
    <name evidence="1" type="ORF">CO051_01070</name>
</gene>
<dbReference type="SUPFAM" id="SSF56784">
    <property type="entry name" value="HAD-like"/>
    <property type="match status" value="1"/>
</dbReference>
<dbReference type="GO" id="GO:0005829">
    <property type="term" value="C:cytosol"/>
    <property type="evidence" value="ECO:0007669"/>
    <property type="project" value="TreeGrafter"/>
</dbReference>
<name>A0A2M8F3D2_9BACT</name>